<dbReference type="Proteomes" id="UP000093000">
    <property type="component" value="Unassembled WGS sequence"/>
</dbReference>
<keyword evidence="4" id="KW-1185">Reference proteome</keyword>
<dbReference type="STRING" id="101091.A0A1C7NA65"/>
<dbReference type="Pfam" id="PF03134">
    <property type="entry name" value="TB2_DP1_HVA22"/>
    <property type="match status" value="1"/>
</dbReference>
<evidence type="ECO:0000313" key="4">
    <source>
        <dbReference type="Proteomes" id="UP000093000"/>
    </source>
</evidence>
<dbReference type="InterPro" id="IPR004345">
    <property type="entry name" value="TB2_DP1_HVA22"/>
</dbReference>
<dbReference type="GO" id="GO:0016020">
    <property type="term" value="C:membrane"/>
    <property type="evidence" value="ECO:0007669"/>
    <property type="project" value="UniProtKB-SubCell"/>
</dbReference>
<keyword evidence="3" id="KW-0675">Receptor</keyword>
<evidence type="ECO:0000256" key="2">
    <source>
        <dbReference type="SAM" id="MobiDB-lite"/>
    </source>
</evidence>
<dbReference type="OrthoDB" id="434647at2759"/>
<dbReference type="AlphaFoldDB" id="A0A1C7NA65"/>
<proteinExistence type="inferred from homology"/>
<comment type="subcellular location">
    <subcellularLocation>
        <location evidence="1">Membrane</location>
        <topology evidence="1">Multi-pass membrane protein</topology>
    </subcellularLocation>
</comment>
<comment type="caution">
    <text evidence="3">The sequence shown here is derived from an EMBL/GenBank/DDBJ whole genome shotgun (WGS) entry which is preliminary data.</text>
</comment>
<protein>
    <recommendedName>
        <fullName evidence="1">Protein YOP1</fullName>
    </recommendedName>
</protein>
<evidence type="ECO:0000256" key="1">
    <source>
        <dbReference type="RuleBase" id="RU362006"/>
    </source>
</evidence>
<dbReference type="InParanoid" id="A0A1C7NA65"/>
<organism evidence="3 4">
    <name type="scientific">Choanephora cucurbitarum</name>
    <dbReference type="NCBI Taxonomy" id="101091"/>
    <lineage>
        <taxon>Eukaryota</taxon>
        <taxon>Fungi</taxon>
        <taxon>Fungi incertae sedis</taxon>
        <taxon>Mucoromycota</taxon>
        <taxon>Mucoromycotina</taxon>
        <taxon>Mucoromycetes</taxon>
        <taxon>Mucorales</taxon>
        <taxon>Mucorineae</taxon>
        <taxon>Choanephoraceae</taxon>
        <taxon>Choanephoroideae</taxon>
        <taxon>Choanephora</taxon>
    </lineage>
</organism>
<dbReference type="EMBL" id="LUGH01000382">
    <property type="protein sequence ID" value="OBZ85569.1"/>
    <property type="molecule type" value="Genomic_DNA"/>
</dbReference>
<comment type="similarity">
    <text evidence="1">Belongs to the DP1 family.</text>
</comment>
<gene>
    <name evidence="3" type="primary">REEP4</name>
    <name evidence="3" type="ORF">A0J61_06379</name>
</gene>
<keyword evidence="1" id="KW-0472">Membrane</keyword>
<reference evidence="3 4" key="1">
    <citation type="submission" date="2016-03" db="EMBL/GenBank/DDBJ databases">
        <title>Choanephora cucurbitarum.</title>
        <authorList>
            <person name="Min B."/>
            <person name="Park H."/>
            <person name="Park J.-H."/>
            <person name="Shin H.-D."/>
            <person name="Choi I.-G."/>
        </authorList>
    </citation>
    <scope>NUCLEOTIDE SEQUENCE [LARGE SCALE GENOMIC DNA]</scope>
    <source>
        <strain evidence="3 4">KUS-F28377</strain>
    </source>
</reference>
<sequence>MFSAAIYFCVKLILLQLYPAYICYKALKTNNQQEFRSLLTFWIVSITYLSFEYFSDIFLFWLPLYTEIKLILVLWLILPQTQGSSVFYANYLDPFLNTHETDIDNALLEIQAKLKETIALYGKQTLLQVKKWIMGMVFKNQETTVNSSETITHAKSPVEDRAGNNIINPYDLFSTLISSTANRFQSPSESTTETPVVEKLERSDSHDSFVNIKEGANATAVTQDVPPQEVASPSWGNYLAGWIRKPSSSSSVPTMSTEHKKQE</sequence>
<comment type="caution">
    <text evidence="1">Lacks conserved residue(s) required for the propagation of feature annotation.</text>
</comment>
<name>A0A1C7NA65_9FUNG</name>
<keyword evidence="1" id="KW-0812">Transmembrane</keyword>
<accession>A0A1C7NA65</accession>
<feature type="region of interest" description="Disordered" evidence="2">
    <location>
        <begin position="243"/>
        <end position="263"/>
    </location>
</feature>
<feature type="transmembrane region" description="Helical" evidence="1">
    <location>
        <begin position="35"/>
        <end position="51"/>
    </location>
</feature>
<evidence type="ECO:0000313" key="3">
    <source>
        <dbReference type="EMBL" id="OBZ85569.1"/>
    </source>
</evidence>
<dbReference type="PANTHER" id="PTHR12300">
    <property type="entry name" value="HVA22-LIKE PROTEINS"/>
    <property type="match status" value="1"/>
</dbReference>
<keyword evidence="1" id="KW-1133">Transmembrane helix</keyword>